<dbReference type="CDD" id="cd15505">
    <property type="entry name" value="PHD_ING"/>
    <property type="match status" value="1"/>
</dbReference>
<gene>
    <name evidence="11" type="ORF">K7432_018645</name>
</gene>
<dbReference type="InterPro" id="IPR019786">
    <property type="entry name" value="Zinc_finger_PHD-type_CS"/>
</dbReference>
<evidence type="ECO:0000256" key="3">
    <source>
        <dbReference type="ARBA" id="ARBA00022723"/>
    </source>
</evidence>
<name>A0ABR2VT14_9FUNG</name>
<comment type="caution">
    <text evidence="11">The sequence shown here is derived from an EMBL/GenBank/DDBJ whole genome shotgun (WGS) entry which is preliminary data.</text>
</comment>
<comment type="subunit">
    <text evidence="8">Component of an histone acetyltransferase complex. Interacts with H3K4me3 and to a lesser extent with H3K4me2.</text>
</comment>
<dbReference type="SUPFAM" id="SSF57903">
    <property type="entry name" value="FYVE/PHD zinc finger"/>
    <property type="match status" value="1"/>
</dbReference>
<protein>
    <recommendedName>
        <fullName evidence="8">Chromatin modification-related protein</fullName>
    </recommendedName>
</protein>
<dbReference type="InterPro" id="IPR024610">
    <property type="entry name" value="ING_N_histone-binding"/>
</dbReference>
<keyword evidence="3 8" id="KW-0479">Metal-binding</keyword>
<evidence type="ECO:0000256" key="8">
    <source>
        <dbReference type="RuleBase" id="RU361213"/>
    </source>
</evidence>
<evidence type="ECO:0000256" key="4">
    <source>
        <dbReference type="ARBA" id="ARBA00022771"/>
    </source>
</evidence>
<dbReference type="Gene3D" id="3.30.40.10">
    <property type="entry name" value="Zinc/RING finger domain, C3HC4 (zinc finger)"/>
    <property type="match status" value="1"/>
</dbReference>
<dbReference type="InterPro" id="IPR013083">
    <property type="entry name" value="Znf_RING/FYVE/PHD"/>
</dbReference>
<dbReference type="SMART" id="SM01408">
    <property type="entry name" value="ING"/>
    <property type="match status" value="1"/>
</dbReference>
<comment type="subcellular location">
    <subcellularLocation>
        <location evidence="1 8">Nucleus</location>
    </subcellularLocation>
</comment>
<dbReference type="InterPro" id="IPR028651">
    <property type="entry name" value="ING_fam"/>
</dbReference>
<organism evidence="11 12">
    <name type="scientific">Basidiobolus ranarum</name>
    <dbReference type="NCBI Taxonomy" id="34480"/>
    <lineage>
        <taxon>Eukaryota</taxon>
        <taxon>Fungi</taxon>
        <taxon>Fungi incertae sedis</taxon>
        <taxon>Zoopagomycota</taxon>
        <taxon>Entomophthoromycotina</taxon>
        <taxon>Basidiobolomycetes</taxon>
        <taxon>Basidiobolales</taxon>
        <taxon>Basidiobolaceae</taxon>
        <taxon>Basidiobolus</taxon>
    </lineage>
</organism>
<comment type="similarity">
    <text evidence="2 8">Belongs to the ING family.</text>
</comment>
<evidence type="ECO:0000256" key="9">
    <source>
        <dbReference type="SAM" id="MobiDB-lite"/>
    </source>
</evidence>
<evidence type="ECO:0000256" key="7">
    <source>
        <dbReference type="PROSITE-ProRule" id="PRU00146"/>
    </source>
</evidence>
<dbReference type="InterPro" id="IPR001965">
    <property type="entry name" value="Znf_PHD"/>
</dbReference>
<keyword evidence="12" id="KW-1185">Reference proteome</keyword>
<feature type="region of interest" description="Disordered" evidence="9">
    <location>
        <begin position="127"/>
        <end position="208"/>
    </location>
</feature>
<comment type="domain">
    <text evidence="8">The PHD-type zinc finger mediates the binding to H3K4me3.</text>
</comment>
<comment type="function">
    <text evidence="8">Component of an histone acetyltransferase complex.</text>
</comment>
<dbReference type="PANTHER" id="PTHR10333">
    <property type="entry name" value="INHIBITOR OF GROWTH PROTEIN"/>
    <property type="match status" value="1"/>
</dbReference>
<evidence type="ECO:0000259" key="10">
    <source>
        <dbReference type="PROSITE" id="PS50016"/>
    </source>
</evidence>
<feature type="domain" description="PHD-type" evidence="10">
    <location>
        <begin position="222"/>
        <end position="271"/>
    </location>
</feature>
<keyword evidence="6 8" id="KW-0539">Nucleus</keyword>
<dbReference type="SMART" id="SM00249">
    <property type="entry name" value="PHD"/>
    <property type="match status" value="1"/>
</dbReference>
<dbReference type="InterPro" id="IPR019787">
    <property type="entry name" value="Znf_PHD-finger"/>
</dbReference>
<evidence type="ECO:0000256" key="1">
    <source>
        <dbReference type="ARBA" id="ARBA00004123"/>
    </source>
</evidence>
<accession>A0ABR2VT14</accession>
<dbReference type="PROSITE" id="PS50016">
    <property type="entry name" value="ZF_PHD_2"/>
    <property type="match status" value="1"/>
</dbReference>
<proteinExistence type="inferred from homology"/>
<evidence type="ECO:0000256" key="6">
    <source>
        <dbReference type="ARBA" id="ARBA00023242"/>
    </source>
</evidence>
<feature type="compositionally biased region" description="Basic residues" evidence="9">
    <location>
        <begin position="181"/>
        <end position="196"/>
    </location>
</feature>
<dbReference type="Proteomes" id="UP001479436">
    <property type="component" value="Unassembled WGS sequence"/>
</dbReference>
<feature type="compositionally biased region" description="Basic and acidic residues" evidence="9">
    <location>
        <begin position="170"/>
        <end position="180"/>
    </location>
</feature>
<evidence type="ECO:0000256" key="5">
    <source>
        <dbReference type="ARBA" id="ARBA00022833"/>
    </source>
</evidence>
<dbReference type="PROSITE" id="PS01359">
    <property type="entry name" value="ZF_PHD_1"/>
    <property type="match status" value="1"/>
</dbReference>
<sequence>MEYISDYYDTLDSLPSELQRFHTSFKEIEAVSQNFIANLDGEVTSFINVSALGNCKERSQAMKRIHAYAKHTLIHEAERVQLADTLFDTVQKHVQRLDKDWKGILDSEENELNNGDTQAILQVDELPTNQTSSGDENSSGKKKVSRSERRNGRRNRKENSGTPESNVESVHTEKPRDKPSKPHNHNGFREQRHHRRERDGVHKDKVKRTVNVQESPIDPNEPTYCYCNQVSFGEMIACDNTECEIEWFHYQCVDLKAPPKGAWYCKECQSSVKKHRSR</sequence>
<keyword evidence="5 8" id="KW-0862">Zinc</keyword>
<dbReference type="InterPro" id="IPR011011">
    <property type="entry name" value="Znf_FYVE_PHD"/>
</dbReference>
<keyword evidence="4 7" id="KW-0863">Zinc-finger</keyword>
<dbReference type="Pfam" id="PF12998">
    <property type="entry name" value="ING"/>
    <property type="match status" value="1"/>
</dbReference>
<feature type="compositionally biased region" description="Polar residues" evidence="9">
    <location>
        <begin position="127"/>
        <end position="137"/>
    </location>
</feature>
<dbReference type="EMBL" id="JASJQH010007861">
    <property type="protein sequence ID" value="KAK9700934.1"/>
    <property type="molecule type" value="Genomic_DNA"/>
</dbReference>
<reference evidence="11 12" key="1">
    <citation type="submission" date="2023-04" db="EMBL/GenBank/DDBJ databases">
        <title>Genome of Basidiobolus ranarum AG-B5.</title>
        <authorList>
            <person name="Stajich J.E."/>
            <person name="Carter-House D."/>
            <person name="Gryganskyi A."/>
        </authorList>
    </citation>
    <scope>NUCLEOTIDE SEQUENCE [LARGE SCALE GENOMIC DNA]</scope>
    <source>
        <strain evidence="11 12">AG-B5</strain>
    </source>
</reference>
<dbReference type="Gene3D" id="6.10.140.1740">
    <property type="match status" value="1"/>
</dbReference>
<evidence type="ECO:0000256" key="2">
    <source>
        <dbReference type="ARBA" id="ARBA00010210"/>
    </source>
</evidence>
<evidence type="ECO:0000313" key="11">
    <source>
        <dbReference type="EMBL" id="KAK9700934.1"/>
    </source>
</evidence>
<evidence type="ECO:0000313" key="12">
    <source>
        <dbReference type="Proteomes" id="UP001479436"/>
    </source>
</evidence>
<keyword evidence="8" id="KW-0156">Chromatin regulator</keyword>